<dbReference type="InterPro" id="IPR027417">
    <property type="entry name" value="P-loop_NTPase"/>
</dbReference>
<dbReference type="Gramene" id="ONIVA02G13510.1">
    <property type="protein sequence ID" value="ONIVA02G13510.1"/>
    <property type="gene ID" value="ONIVA02G13510"/>
</dbReference>
<dbReference type="PANTHER" id="PTHR36766">
    <property type="entry name" value="PLANT BROAD-SPECTRUM MILDEW RESISTANCE PROTEIN RPW8"/>
    <property type="match status" value="1"/>
</dbReference>
<dbReference type="Pfam" id="PF00931">
    <property type="entry name" value="NB-ARC"/>
    <property type="match status" value="1"/>
</dbReference>
<dbReference type="InterPro" id="IPR042197">
    <property type="entry name" value="Apaf_helical"/>
</dbReference>
<dbReference type="EnsemblPlants" id="ONIVA02G13510.1">
    <property type="protein sequence ID" value="ONIVA02G13510.1"/>
    <property type="gene ID" value="ONIVA02G13510"/>
</dbReference>
<dbReference type="InterPro" id="IPR056789">
    <property type="entry name" value="LRR_R13L1-DRL21"/>
</dbReference>
<dbReference type="InterPro" id="IPR032675">
    <property type="entry name" value="LRR_dom_sf"/>
</dbReference>
<dbReference type="PRINTS" id="PR00364">
    <property type="entry name" value="DISEASERSIST"/>
</dbReference>
<dbReference type="eggNOG" id="KOG4658">
    <property type="taxonomic scope" value="Eukaryota"/>
</dbReference>
<dbReference type="Gene3D" id="1.10.8.430">
    <property type="entry name" value="Helical domain of apoptotic protease-activating factors"/>
    <property type="match status" value="1"/>
</dbReference>
<dbReference type="Proteomes" id="UP000006591">
    <property type="component" value="Chromosome 2"/>
</dbReference>
<dbReference type="InterPro" id="IPR002182">
    <property type="entry name" value="NB-ARC"/>
</dbReference>
<feature type="domain" description="NB-ARC" evidence="5">
    <location>
        <begin position="382"/>
        <end position="561"/>
    </location>
</feature>
<reference evidence="8" key="1">
    <citation type="submission" date="2015-04" db="UniProtKB">
        <authorList>
            <consortium name="EnsemblPlants"/>
        </authorList>
    </citation>
    <scope>IDENTIFICATION</scope>
    <source>
        <strain evidence="8">SL10</strain>
    </source>
</reference>
<name>A0A0E0G4X4_ORYNI</name>
<dbReference type="Pfam" id="PF25019">
    <property type="entry name" value="LRR_R13L1-DRL21"/>
    <property type="match status" value="1"/>
</dbReference>
<dbReference type="HOGENOM" id="CLU_000837_8_8_1"/>
<dbReference type="Gene3D" id="3.80.10.10">
    <property type="entry name" value="Ribonuclease Inhibitor"/>
    <property type="match status" value="3"/>
</dbReference>
<feature type="domain" description="Disease resistance protein winged helix" evidence="6">
    <location>
        <begin position="648"/>
        <end position="712"/>
    </location>
</feature>
<dbReference type="SUPFAM" id="SSF52058">
    <property type="entry name" value="L domain-like"/>
    <property type="match status" value="1"/>
</dbReference>
<dbReference type="OMA" id="RLGEFHC"/>
<dbReference type="Gene3D" id="3.40.50.300">
    <property type="entry name" value="P-loop containing nucleotide triphosphate hydrolases"/>
    <property type="match status" value="1"/>
</dbReference>
<dbReference type="SUPFAM" id="SSF52540">
    <property type="entry name" value="P-loop containing nucleoside triphosphate hydrolases"/>
    <property type="match status" value="1"/>
</dbReference>
<evidence type="ECO:0000259" key="7">
    <source>
        <dbReference type="Pfam" id="PF25019"/>
    </source>
</evidence>
<keyword evidence="1" id="KW-0433">Leucine-rich repeat</keyword>
<dbReference type="Gene3D" id="1.10.10.10">
    <property type="entry name" value="Winged helix-like DNA-binding domain superfamily/Winged helix DNA-binding domain"/>
    <property type="match status" value="1"/>
</dbReference>
<reference evidence="8" key="2">
    <citation type="submission" date="2018-04" db="EMBL/GenBank/DDBJ databases">
        <title>OnivRS2 (Oryza nivara Reference Sequence Version 2).</title>
        <authorList>
            <person name="Zhang J."/>
            <person name="Kudrna D."/>
            <person name="Lee S."/>
            <person name="Talag J."/>
            <person name="Rajasekar S."/>
            <person name="Welchert J."/>
            <person name="Hsing Y.-I."/>
            <person name="Wing R.A."/>
        </authorList>
    </citation>
    <scope>NUCLEOTIDE SEQUENCE [LARGE SCALE GENOMIC DNA]</scope>
    <source>
        <strain evidence="8">SL10</strain>
    </source>
</reference>
<protein>
    <submittedName>
        <fullName evidence="8">Uncharacterized protein</fullName>
    </submittedName>
</protein>
<evidence type="ECO:0000256" key="4">
    <source>
        <dbReference type="SAM" id="MobiDB-lite"/>
    </source>
</evidence>
<evidence type="ECO:0000256" key="1">
    <source>
        <dbReference type="ARBA" id="ARBA00022614"/>
    </source>
</evidence>
<feature type="region of interest" description="Disordered" evidence="4">
    <location>
        <begin position="39"/>
        <end position="86"/>
    </location>
</feature>
<evidence type="ECO:0000256" key="3">
    <source>
        <dbReference type="ARBA" id="ARBA00022821"/>
    </source>
</evidence>
<dbReference type="STRING" id="4536.A0A0E0G4X4"/>
<evidence type="ECO:0000256" key="2">
    <source>
        <dbReference type="ARBA" id="ARBA00022737"/>
    </source>
</evidence>
<dbReference type="Pfam" id="PF23559">
    <property type="entry name" value="WHD_DRP"/>
    <property type="match status" value="1"/>
</dbReference>
<keyword evidence="9" id="KW-1185">Reference proteome</keyword>
<dbReference type="GO" id="GO:0006952">
    <property type="term" value="P:defense response"/>
    <property type="evidence" value="ECO:0007669"/>
    <property type="project" value="UniProtKB-KW"/>
</dbReference>
<dbReference type="InterPro" id="IPR058922">
    <property type="entry name" value="WHD_DRP"/>
</dbReference>
<organism evidence="8">
    <name type="scientific">Oryza nivara</name>
    <name type="common">Indian wild rice</name>
    <name type="synonym">Oryza sativa f. spontanea</name>
    <dbReference type="NCBI Taxonomy" id="4536"/>
    <lineage>
        <taxon>Eukaryota</taxon>
        <taxon>Viridiplantae</taxon>
        <taxon>Streptophyta</taxon>
        <taxon>Embryophyta</taxon>
        <taxon>Tracheophyta</taxon>
        <taxon>Spermatophyta</taxon>
        <taxon>Magnoliopsida</taxon>
        <taxon>Liliopsida</taxon>
        <taxon>Poales</taxon>
        <taxon>Poaceae</taxon>
        <taxon>BOP clade</taxon>
        <taxon>Oryzoideae</taxon>
        <taxon>Oryzeae</taxon>
        <taxon>Oryzinae</taxon>
        <taxon>Oryza</taxon>
    </lineage>
</organism>
<dbReference type="SUPFAM" id="SSF52047">
    <property type="entry name" value="RNI-like"/>
    <property type="match status" value="1"/>
</dbReference>
<evidence type="ECO:0000313" key="8">
    <source>
        <dbReference type="EnsemblPlants" id="ONIVA02G13510.1"/>
    </source>
</evidence>
<keyword evidence="2" id="KW-0677">Repeat</keyword>
<dbReference type="PANTHER" id="PTHR36766:SF40">
    <property type="entry name" value="DISEASE RESISTANCE PROTEIN RGA3"/>
    <property type="match status" value="1"/>
</dbReference>
<proteinExistence type="predicted"/>
<feature type="region of interest" description="Disordered" evidence="4">
    <location>
        <begin position="357"/>
        <end position="378"/>
    </location>
</feature>
<keyword evidence="3" id="KW-0611">Plant defense</keyword>
<dbReference type="GO" id="GO:0043531">
    <property type="term" value="F:ADP binding"/>
    <property type="evidence" value="ECO:0007669"/>
    <property type="project" value="InterPro"/>
</dbReference>
<evidence type="ECO:0000259" key="6">
    <source>
        <dbReference type="Pfam" id="PF23559"/>
    </source>
</evidence>
<accession>A0A0E0G4X4</accession>
<evidence type="ECO:0000259" key="5">
    <source>
        <dbReference type="Pfam" id="PF00931"/>
    </source>
</evidence>
<dbReference type="InterPro" id="IPR036388">
    <property type="entry name" value="WH-like_DNA-bd_sf"/>
</dbReference>
<feature type="domain" description="R13L1/DRL21-like LRR repeat region" evidence="7">
    <location>
        <begin position="887"/>
        <end position="992"/>
    </location>
</feature>
<evidence type="ECO:0000313" key="9">
    <source>
        <dbReference type="Proteomes" id="UP000006591"/>
    </source>
</evidence>
<sequence length="1348" mass="151879">MGDVECHGTVAPECGGAAGDGARRWFRCRGRQIDGEKMGTDRGVDAGQAHRGMGKNRHRQGMDAGQQMRKRWRAEGGKKARKRRRDSGEMLVYTERARKAGSTSLRVERQRQCWLRAYEAAENLFQLGKSREQIHYAWGAGQTIKLIIISHHAAAAGPNLASLLSPRLNPQTPITMSLSKTIGFISGINDGQNLPCHLSTLDGATHRSKSFRSGLQCLRDTLPAKYDLIDRAEWRSHEHCVAELLPNLKDAVYNADDLLDEFRWYEQKVALEGNAASQSPFMDFFDSVIQGSFNKVNDVIKRLYNISSQLEKMGLHEVPRRFDKSLRPETSSFLNEREIFGRDNELQQVMELLGVPKNGTDARSKRRRKNNDASTSISRCNQDSVPVLPIVGIGGVGKTTMAQHILHDPRVISHFDMIIWICVSDDFDVKRLTKEAIQSSSKKESTTFDGKRLTKEAIQSYSKKVSTTDHLDSLQHTLSEKVRDKTLLIILDDMWDDALRESGRCWKRFCAPFSNVLAQGSIMLITTRSLEVAQEVKTMEPVLLEGLKDDIFWNFFRICTFGSSDSSDYPELERIGRNIVPKLKGSPLAAKTLGRLLRTSLDIAHWNNILQSELWELRQHNTEILPALRLSYLYLPFHLKRCFSFCALYPKDHLFEKAGLAEIWIAEGFVEPEGSIPVLDIGCQYFEELVNRSFFQKVDGNYVIHDLLHDMAQLVSKHECFILKDKDDFEKVPSSVRHLFILPSTNFDCTLLLSLCKHKNLRTLLCHRSLQDKTLACVMDRWCTELQHMRVIVCPYTKELPASIGKLKHLRYLKISGDCPFKSLPQEFCHLYNLQIFSATKCRLENLPSDFNRLRNLRRFDSCAFRCDPKFQTHFDAINGQEVGAILQNVNHICGGLTIDNIGLIRKDIAAKAALKNKKYVNMLTLKWSSMGQQVQKLTEVLQVLIPPTSLSYLNLTGCPGEFLPTWFHPSNLPMLTSLELIACHGFVTIPISSMSQSIDPNEIPRVLTENNTGRPGIFSSLNHIIIESCNKLSNLDQFLQPAYLPAIKTIKITKCRQLVELPTDRLGEFHCLEELEVSHCPNLNDPQSLSIPTLKKLKLINSWNLLGDIECCSLTSLVFSLWHVTSIPLHVWSSSFPALQKLQIADSGITGESQSSVLTSRSVPGEDSSIRTFSCLTDLKISSCNNLTTLDHLLSPEHQPAIEKIYVALCSSLRTLPCELLKDFSVLKGLKICFCPSLKWHRRLVLPSTLQRLSLTRCGDISPCVPSCLESLASLVSLEITFCSIVACIPASLWRGNLSSLRDLHIRGCEDLVSIGGAGAIAEINKVKIEGCLKLKEIEQPMSRARL</sequence>